<accession>A0A4V3DAY5</accession>
<keyword evidence="1" id="KW-1133">Transmembrane helix</keyword>
<evidence type="ECO:0008006" key="4">
    <source>
        <dbReference type="Google" id="ProtNLM"/>
    </source>
</evidence>
<reference evidence="2 3" key="1">
    <citation type="submission" date="2019-03" db="EMBL/GenBank/DDBJ databases">
        <title>Genomic Encyclopedia of Type Strains, Phase III (KMG-III): the genomes of soil and plant-associated and newly described type strains.</title>
        <authorList>
            <person name="Whitman W."/>
        </authorList>
    </citation>
    <scope>NUCLEOTIDE SEQUENCE [LARGE SCALE GENOMIC DNA]</scope>
    <source>
        <strain evidence="2 3">CGMCC 1.7002</strain>
    </source>
</reference>
<feature type="transmembrane region" description="Helical" evidence="1">
    <location>
        <begin position="71"/>
        <end position="92"/>
    </location>
</feature>
<name>A0A4V3DAY5_9HYPH</name>
<feature type="transmembrane region" description="Helical" evidence="1">
    <location>
        <begin position="104"/>
        <end position="122"/>
    </location>
</feature>
<dbReference type="EMBL" id="SNYR01000002">
    <property type="protein sequence ID" value="TDQ64264.1"/>
    <property type="molecule type" value="Genomic_DNA"/>
</dbReference>
<comment type="caution">
    <text evidence="2">The sequence shown here is derived from an EMBL/GenBank/DDBJ whole genome shotgun (WGS) entry which is preliminary data.</text>
</comment>
<keyword evidence="1" id="KW-0812">Transmembrane</keyword>
<organism evidence="2 3">
    <name type="scientific">Maritalea mobilis</name>
    <dbReference type="NCBI Taxonomy" id="483324"/>
    <lineage>
        <taxon>Bacteria</taxon>
        <taxon>Pseudomonadati</taxon>
        <taxon>Pseudomonadota</taxon>
        <taxon>Alphaproteobacteria</taxon>
        <taxon>Hyphomicrobiales</taxon>
        <taxon>Devosiaceae</taxon>
        <taxon>Maritalea</taxon>
    </lineage>
</organism>
<evidence type="ECO:0000313" key="2">
    <source>
        <dbReference type="EMBL" id="TDQ64264.1"/>
    </source>
</evidence>
<dbReference type="RefSeq" id="WP_133572878.1">
    <property type="nucleotide sequence ID" value="NZ_SNYR01000002.1"/>
</dbReference>
<dbReference type="AlphaFoldDB" id="A0A4V3DAY5"/>
<feature type="transmembrane region" description="Helical" evidence="1">
    <location>
        <begin position="128"/>
        <end position="145"/>
    </location>
</feature>
<evidence type="ECO:0000256" key="1">
    <source>
        <dbReference type="SAM" id="Phobius"/>
    </source>
</evidence>
<dbReference type="OrthoDB" id="7948618at2"/>
<feature type="transmembrane region" description="Helical" evidence="1">
    <location>
        <begin position="157"/>
        <end position="182"/>
    </location>
</feature>
<gene>
    <name evidence="2" type="ORF">ATL17_2280</name>
</gene>
<sequence length="201" mass="22433">MNNRPYFEEMIDAAKGIFSLIRGEQDKLGYFNFSQAGLVGSFIAVFIGLFLQELFSGPSPDGFDVPAWANLVSYTILYATPFIVAYGFLSIVGQRERMLPYMVVNNWASFFFTLIIVAIFIFHLLATVGYFIIVILTIIVFWRTSRIILGFTVPQTIIFFVATIMAVLIAAMISVNIMFAAAGIDPSTFLDMQQQTQPSGV</sequence>
<evidence type="ECO:0000313" key="3">
    <source>
        <dbReference type="Proteomes" id="UP000295391"/>
    </source>
</evidence>
<proteinExistence type="predicted"/>
<dbReference type="Proteomes" id="UP000295391">
    <property type="component" value="Unassembled WGS sequence"/>
</dbReference>
<keyword evidence="1" id="KW-0472">Membrane</keyword>
<feature type="transmembrane region" description="Helical" evidence="1">
    <location>
        <begin position="30"/>
        <end position="51"/>
    </location>
</feature>
<keyword evidence="3" id="KW-1185">Reference proteome</keyword>
<protein>
    <recommendedName>
        <fullName evidence="4">Yip1-like protein</fullName>
    </recommendedName>
</protein>